<organism evidence="1">
    <name type="scientific">Ditylum brightwellii</name>
    <dbReference type="NCBI Taxonomy" id="49249"/>
    <lineage>
        <taxon>Eukaryota</taxon>
        <taxon>Sar</taxon>
        <taxon>Stramenopiles</taxon>
        <taxon>Ochrophyta</taxon>
        <taxon>Bacillariophyta</taxon>
        <taxon>Mediophyceae</taxon>
        <taxon>Lithodesmiophycidae</taxon>
        <taxon>Lithodesmiales</taxon>
        <taxon>Lithodesmiaceae</taxon>
        <taxon>Ditylum</taxon>
    </lineage>
</organism>
<proteinExistence type="predicted"/>
<gene>
    <name evidence="1" type="ORF">DBRI00130_LOCUS22724</name>
</gene>
<sequence>MVPEPTLALIIVVNTRFPSRKMQLFLLIILTQSVFLSTLSVPDAFVLLAYSAAAESPDAVTSAVAAATSEAMTLALRFASCNALSIFDSFFFRKSFKNESYRNLAPLVCGSIAQRRKANLKA</sequence>
<reference evidence="1" key="1">
    <citation type="submission" date="2021-01" db="EMBL/GenBank/DDBJ databases">
        <authorList>
            <person name="Corre E."/>
            <person name="Pelletier E."/>
            <person name="Niang G."/>
            <person name="Scheremetjew M."/>
            <person name="Finn R."/>
            <person name="Kale V."/>
            <person name="Holt S."/>
            <person name="Cochrane G."/>
            <person name="Meng A."/>
            <person name="Brown T."/>
            <person name="Cohen L."/>
        </authorList>
    </citation>
    <scope>NUCLEOTIDE SEQUENCE</scope>
    <source>
        <strain evidence="1">GSO104</strain>
    </source>
</reference>
<accession>A0A7S4RQZ1</accession>
<name>A0A7S4RQZ1_9STRA</name>
<evidence type="ECO:0000313" key="1">
    <source>
        <dbReference type="EMBL" id="CAE4622102.1"/>
    </source>
</evidence>
<dbReference type="AlphaFoldDB" id="A0A7S4RQZ1"/>
<protein>
    <submittedName>
        <fullName evidence="1">Uncharacterized protein</fullName>
    </submittedName>
</protein>
<dbReference type="EMBL" id="HBNS01028914">
    <property type="protein sequence ID" value="CAE4622102.1"/>
    <property type="molecule type" value="Transcribed_RNA"/>
</dbReference>